<sequence length="140" mass="15933">MTFSIANSNEDYCTFWIFNIMPPTSDKKLTVDAIDQAKINIEEINIIVKQQLENVIGSQPYQRNLVGQWNTAIAENVVNQLSQANKLYKIMVNSVLMEKHGSGLHVVSATYWDTNADKSVSVRWESKSVFCHVQIYFCAI</sequence>
<dbReference type="GO" id="GO:0007018">
    <property type="term" value="P:microtubule-based movement"/>
    <property type="evidence" value="ECO:0007669"/>
    <property type="project" value="TreeGrafter"/>
</dbReference>
<dbReference type="AlphaFoldDB" id="A0A0V1JNP8"/>
<proteinExistence type="inferred from homology"/>
<dbReference type="EMBL" id="JYDV01000070">
    <property type="protein sequence ID" value="KRZ36602.1"/>
    <property type="molecule type" value="Genomic_DNA"/>
</dbReference>
<dbReference type="CDD" id="cd21455">
    <property type="entry name" value="DLC-like_DYNLT1_DYNLT3"/>
    <property type="match status" value="1"/>
</dbReference>
<dbReference type="Gene3D" id="3.30.1140.40">
    <property type="entry name" value="Tctex-1"/>
    <property type="match status" value="1"/>
</dbReference>
<evidence type="ECO:0000313" key="3">
    <source>
        <dbReference type="Proteomes" id="UP000054826"/>
    </source>
</evidence>
<gene>
    <name evidence="2" type="primary">DYNLT1</name>
    <name evidence="2" type="ORF">T4C_7863</name>
</gene>
<dbReference type="InterPro" id="IPR005334">
    <property type="entry name" value="Tctex-1-like"/>
</dbReference>
<dbReference type="Proteomes" id="UP000054826">
    <property type="component" value="Unassembled WGS sequence"/>
</dbReference>
<accession>A0A0V1JNP8</accession>
<dbReference type="PANTHER" id="PTHR21255">
    <property type="entry name" value="T-COMPLEX-ASSOCIATED-TESTIS-EXPRESSED 1/ DYNEIN LIGHT CHAIN"/>
    <property type="match status" value="1"/>
</dbReference>
<dbReference type="GO" id="GO:0005737">
    <property type="term" value="C:cytoplasm"/>
    <property type="evidence" value="ECO:0007669"/>
    <property type="project" value="TreeGrafter"/>
</dbReference>
<dbReference type="Pfam" id="PF03645">
    <property type="entry name" value="Tctex-1"/>
    <property type="match status" value="1"/>
</dbReference>
<organism evidence="2 3">
    <name type="scientific">Trichinella pseudospiralis</name>
    <name type="common">Parasitic roundworm</name>
    <dbReference type="NCBI Taxonomy" id="6337"/>
    <lineage>
        <taxon>Eukaryota</taxon>
        <taxon>Metazoa</taxon>
        <taxon>Ecdysozoa</taxon>
        <taxon>Nematoda</taxon>
        <taxon>Enoplea</taxon>
        <taxon>Dorylaimia</taxon>
        <taxon>Trichinellida</taxon>
        <taxon>Trichinellidae</taxon>
        <taxon>Trichinella</taxon>
    </lineage>
</organism>
<protein>
    <submittedName>
        <fullName evidence="2">Dynein light chain Tctex-type 1</fullName>
    </submittedName>
</protein>
<evidence type="ECO:0000313" key="2">
    <source>
        <dbReference type="EMBL" id="KRZ36602.1"/>
    </source>
</evidence>
<dbReference type="GO" id="GO:0005868">
    <property type="term" value="C:cytoplasmic dynein complex"/>
    <property type="evidence" value="ECO:0007669"/>
    <property type="project" value="TreeGrafter"/>
</dbReference>
<comment type="similarity">
    <text evidence="1">Belongs to the dynein light chain Tctex-type family.</text>
</comment>
<dbReference type="InterPro" id="IPR038586">
    <property type="entry name" value="Tctex-1-like_sf"/>
</dbReference>
<evidence type="ECO:0000256" key="1">
    <source>
        <dbReference type="ARBA" id="ARBA00005361"/>
    </source>
</evidence>
<dbReference type="PANTHER" id="PTHR21255:SF4">
    <property type="entry name" value="DYNEIN LIGHT CHAIN TCTEX-TYPE"/>
    <property type="match status" value="1"/>
</dbReference>
<comment type="caution">
    <text evidence="2">The sequence shown here is derived from an EMBL/GenBank/DDBJ whole genome shotgun (WGS) entry which is preliminary data.</text>
</comment>
<dbReference type="GO" id="GO:0045505">
    <property type="term" value="F:dynein intermediate chain binding"/>
    <property type="evidence" value="ECO:0007669"/>
    <property type="project" value="TreeGrafter"/>
</dbReference>
<name>A0A0V1JNP8_TRIPS</name>
<reference evidence="2 3" key="1">
    <citation type="submission" date="2015-01" db="EMBL/GenBank/DDBJ databases">
        <title>Evolution of Trichinella species and genotypes.</title>
        <authorList>
            <person name="Korhonen P.K."/>
            <person name="Edoardo P."/>
            <person name="Giuseppe L.R."/>
            <person name="Gasser R.B."/>
        </authorList>
    </citation>
    <scope>NUCLEOTIDE SEQUENCE [LARGE SCALE GENOMIC DNA]</scope>
    <source>
        <strain evidence="2">ISS176</strain>
    </source>
</reference>